<dbReference type="Gene3D" id="1.20.120.20">
    <property type="entry name" value="Apolipoprotein"/>
    <property type="match status" value="1"/>
</dbReference>
<keyword evidence="1" id="KW-0175">Coiled coil</keyword>
<keyword evidence="4" id="KW-0732">Signal</keyword>
<feature type="coiled-coil region" evidence="1">
    <location>
        <begin position="113"/>
        <end position="196"/>
    </location>
</feature>
<keyword evidence="3" id="KW-1133">Transmembrane helix</keyword>
<evidence type="ECO:0000256" key="2">
    <source>
        <dbReference type="SAM" id="MobiDB-lite"/>
    </source>
</evidence>
<evidence type="ECO:0000313" key="5">
    <source>
        <dbReference type="EMBL" id="KAJ4826161.1"/>
    </source>
</evidence>
<feature type="region of interest" description="Disordered" evidence="2">
    <location>
        <begin position="420"/>
        <end position="443"/>
    </location>
</feature>
<sequence>MATSSKLAVLCLVFALIFASVRADASIEADGGESSGGGVDSSAALRSEVDQLKSKIHALESSIDEKTKELKSKDDVVAQKEKIIQEKLGSIASLQGEISVLQKKGKSDAAEQVGKAHARAGELELQIEKLKADLEAQERKKEALEARASEAEKKIGELNSKLEDLRKINDEQKNKIRQTERALKVAEEEMLKARFEASAKTKELMEVHTAWLPPWLASHLIRFQTHWDEHGKPVLEVVIQKAAEKKAQAEKWAEPHVKVVKNQWIPAAKEKWLVVKTKVEPHVQSLTAKTVEAYEASKTAITPHVSRMQEVVDPYFQEAKKFSKPYIDQVATVTKPHVDKVRVALKPYTKQVVHVYGKFLESATMYHHQVQGTVHETLKKHEITKPLATKELVWFVASALLALPLIILSRVCSACCSKKATRPARSGHTNHSRRKAKRGHSDK</sequence>
<evidence type="ECO:0000256" key="1">
    <source>
        <dbReference type="SAM" id="Coils"/>
    </source>
</evidence>
<feature type="chain" id="PRO_5040237694" evidence="4">
    <location>
        <begin position="24"/>
        <end position="443"/>
    </location>
</feature>
<keyword evidence="3" id="KW-0472">Membrane</keyword>
<evidence type="ECO:0000256" key="4">
    <source>
        <dbReference type="SAM" id="SignalP"/>
    </source>
</evidence>
<feature type="compositionally biased region" description="Basic residues" evidence="2">
    <location>
        <begin position="428"/>
        <end position="443"/>
    </location>
</feature>
<feature type="transmembrane region" description="Helical" evidence="3">
    <location>
        <begin position="392"/>
        <end position="412"/>
    </location>
</feature>
<organism evidence="5 6">
    <name type="scientific">Turnera subulata</name>
    <dbReference type="NCBI Taxonomy" id="218843"/>
    <lineage>
        <taxon>Eukaryota</taxon>
        <taxon>Viridiplantae</taxon>
        <taxon>Streptophyta</taxon>
        <taxon>Embryophyta</taxon>
        <taxon>Tracheophyta</taxon>
        <taxon>Spermatophyta</taxon>
        <taxon>Magnoliopsida</taxon>
        <taxon>eudicotyledons</taxon>
        <taxon>Gunneridae</taxon>
        <taxon>Pentapetalae</taxon>
        <taxon>rosids</taxon>
        <taxon>fabids</taxon>
        <taxon>Malpighiales</taxon>
        <taxon>Passifloraceae</taxon>
        <taxon>Turnera</taxon>
    </lineage>
</organism>
<reference evidence="5" key="1">
    <citation type="submission" date="2022-02" db="EMBL/GenBank/DDBJ databases">
        <authorList>
            <person name="Henning P.M."/>
            <person name="McCubbin A.G."/>
            <person name="Shore J.S."/>
        </authorList>
    </citation>
    <scope>NUCLEOTIDE SEQUENCE</scope>
    <source>
        <strain evidence="5">F60SS</strain>
        <tissue evidence="5">Leaves</tissue>
    </source>
</reference>
<dbReference type="Gene3D" id="1.10.287.1490">
    <property type="match status" value="1"/>
</dbReference>
<reference evidence="5" key="2">
    <citation type="journal article" date="2023" name="Plants (Basel)">
        <title>Annotation of the Turnera subulata (Passifloraceae) Draft Genome Reveals the S-Locus Evolved after the Divergence of Turneroideae from Passifloroideae in a Stepwise Manner.</title>
        <authorList>
            <person name="Henning P.M."/>
            <person name="Roalson E.H."/>
            <person name="Mir W."/>
            <person name="McCubbin A.G."/>
            <person name="Shore J.S."/>
        </authorList>
    </citation>
    <scope>NUCLEOTIDE SEQUENCE</scope>
    <source>
        <strain evidence="5">F60SS</strain>
    </source>
</reference>
<feature type="signal peptide" evidence="4">
    <location>
        <begin position="1"/>
        <end position="23"/>
    </location>
</feature>
<dbReference type="PANTHER" id="PTHR34360">
    <property type="entry name" value="OS08G0519400 PROTEIN"/>
    <property type="match status" value="1"/>
</dbReference>
<dbReference type="AlphaFoldDB" id="A0A9Q0F9C2"/>
<dbReference type="PANTHER" id="PTHR34360:SF1">
    <property type="entry name" value="OS08G0519400 PROTEIN"/>
    <property type="match status" value="1"/>
</dbReference>
<name>A0A9Q0F9C2_9ROSI</name>
<evidence type="ECO:0000313" key="6">
    <source>
        <dbReference type="Proteomes" id="UP001141552"/>
    </source>
</evidence>
<dbReference type="SUPFAM" id="SSF57997">
    <property type="entry name" value="Tropomyosin"/>
    <property type="match status" value="1"/>
</dbReference>
<dbReference type="EMBL" id="JAKUCV010006729">
    <property type="protein sequence ID" value="KAJ4826161.1"/>
    <property type="molecule type" value="Genomic_DNA"/>
</dbReference>
<keyword evidence="6" id="KW-1185">Reference proteome</keyword>
<protein>
    <submittedName>
        <fullName evidence="5">Uncharacterized protein</fullName>
    </submittedName>
</protein>
<feature type="coiled-coil region" evidence="1">
    <location>
        <begin position="42"/>
        <end position="69"/>
    </location>
</feature>
<comment type="caution">
    <text evidence="5">The sequence shown here is derived from an EMBL/GenBank/DDBJ whole genome shotgun (WGS) entry which is preliminary data.</text>
</comment>
<dbReference type="Proteomes" id="UP001141552">
    <property type="component" value="Unassembled WGS sequence"/>
</dbReference>
<dbReference type="OrthoDB" id="2017695at2759"/>
<accession>A0A9Q0F9C2</accession>
<proteinExistence type="predicted"/>
<evidence type="ECO:0000256" key="3">
    <source>
        <dbReference type="SAM" id="Phobius"/>
    </source>
</evidence>
<gene>
    <name evidence="5" type="ORF">Tsubulata_042423</name>
</gene>
<dbReference type="SUPFAM" id="SSF58113">
    <property type="entry name" value="Apolipoprotein A-I"/>
    <property type="match status" value="1"/>
</dbReference>
<keyword evidence="3" id="KW-0812">Transmembrane</keyword>